<reference evidence="6" key="1">
    <citation type="submission" date="2016-10" db="EMBL/GenBank/DDBJ databases">
        <authorList>
            <person name="Varghese N."/>
            <person name="Submissions S."/>
        </authorList>
    </citation>
    <scope>NUCLEOTIDE SEQUENCE [LARGE SCALE GENOMIC DNA]</scope>
    <source>
        <strain evidence="6">DSM 16981</strain>
    </source>
</reference>
<comment type="function">
    <text evidence="4">Methyltransferase required for the conversion of demethylmenaquinol (DMKH2) to menaquinol (MKH2).</text>
</comment>
<gene>
    <name evidence="4" type="primary">menG</name>
    <name evidence="5" type="ORF">SAMN05660299_01347</name>
</gene>
<dbReference type="PANTHER" id="PTHR43591:SF24">
    <property type="entry name" value="2-METHOXY-6-POLYPRENYL-1,4-BENZOQUINOL METHYLASE, MITOCHONDRIAL"/>
    <property type="match status" value="1"/>
</dbReference>
<keyword evidence="6" id="KW-1185">Reference proteome</keyword>
<comment type="pathway">
    <text evidence="4">Quinol/quinone metabolism; menaquinone biosynthesis; menaquinol from 1,4-dihydroxy-2-naphthoate: step 2/2.</text>
</comment>
<evidence type="ECO:0000256" key="2">
    <source>
        <dbReference type="ARBA" id="ARBA00022679"/>
    </source>
</evidence>
<evidence type="ECO:0000313" key="5">
    <source>
        <dbReference type="EMBL" id="SDM67813.1"/>
    </source>
</evidence>
<proteinExistence type="inferred from homology"/>
<keyword evidence="3 4" id="KW-0949">S-adenosyl-L-methionine</keyword>
<dbReference type="NCBIfam" id="TIGR01934">
    <property type="entry name" value="MenG_MenH_UbiE"/>
    <property type="match status" value="1"/>
</dbReference>
<dbReference type="InterPro" id="IPR004033">
    <property type="entry name" value="UbiE/COQ5_MeTrFase"/>
</dbReference>
<dbReference type="PROSITE" id="PS51608">
    <property type="entry name" value="SAM_MT_UBIE"/>
    <property type="match status" value="1"/>
</dbReference>
<dbReference type="HAMAP" id="MF_01813">
    <property type="entry name" value="MenG_UbiE_methyltr"/>
    <property type="match status" value="1"/>
</dbReference>
<dbReference type="UniPathway" id="UPA00079">
    <property type="reaction ID" value="UER00169"/>
</dbReference>
<dbReference type="EC" id="2.1.1.163" evidence="4"/>
<feature type="binding site" evidence="4">
    <location>
        <position position="59"/>
    </location>
    <ligand>
        <name>S-adenosyl-L-methionine</name>
        <dbReference type="ChEBI" id="CHEBI:59789"/>
    </ligand>
</feature>
<dbReference type="Proteomes" id="UP000199309">
    <property type="component" value="Unassembled WGS sequence"/>
</dbReference>
<accession>A0A1G9V6T4</accession>
<feature type="binding site" evidence="4">
    <location>
        <begin position="104"/>
        <end position="105"/>
    </location>
    <ligand>
        <name>S-adenosyl-L-methionine</name>
        <dbReference type="ChEBI" id="CHEBI:59789"/>
    </ligand>
</feature>
<keyword evidence="1 4" id="KW-0489">Methyltransferase</keyword>
<protein>
    <recommendedName>
        <fullName evidence="4">Demethylmenaquinone methyltransferase</fullName>
        <ecNumber evidence="4">2.1.1.163</ecNumber>
    </recommendedName>
</protein>
<dbReference type="AlphaFoldDB" id="A0A1G9V6T4"/>
<evidence type="ECO:0000256" key="1">
    <source>
        <dbReference type="ARBA" id="ARBA00022603"/>
    </source>
</evidence>
<evidence type="ECO:0000256" key="3">
    <source>
        <dbReference type="ARBA" id="ARBA00022691"/>
    </source>
</evidence>
<sequence>MAEVSKRDRVFQVFQHISHSYDSGNRRISLGLEKSWKKLLVDAVLKSAAGAVLDVCSGTGDIAIALAARRPDLQITGLDFSPAMLTIAQEKGRMLTNLVWQEGDAMKLPFADNSFSAACISFGLRNTSDYERVLQEMRRVVCPGGWVYCLDSFVPDSPWVQPFYDIYFRMIMPVLGGGFGHHKEYQWLWQSTRNFLRRDQLLTLFCNVGLVEAGYKSRLFGACVLHWGQKPYAVKNDVVTM</sequence>
<evidence type="ECO:0000313" key="6">
    <source>
        <dbReference type="Proteomes" id="UP000199309"/>
    </source>
</evidence>
<evidence type="ECO:0000256" key="4">
    <source>
        <dbReference type="HAMAP-Rule" id="MF_01813"/>
    </source>
</evidence>
<feature type="binding site" evidence="4">
    <location>
        <position position="79"/>
    </location>
    <ligand>
        <name>S-adenosyl-L-methionine</name>
        <dbReference type="ChEBI" id="CHEBI:59789"/>
    </ligand>
</feature>
<dbReference type="PANTHER" id="PTHR43591">
    <property type="entry name" value="METHYLTRANSFERASE"/>
    <property type="match status" value="1"/>
</dbReference>
<dbReference type="STRING" id="349095.SAMN05660299_01347"/>
<dbReference type="GO" id="GO:0043770">
    <property type="term" value="F:demethylmenaquinone methyltransferase activity"/>
    <property type="evidence" value="ECO:0007669"/>
    <property type="project" value="UniProtKB-UniRule"/>
</dbReference>
<dbReference type="SUPFAM" id="SSF53335">
    <property type="entry name" value="S-adenosyl-L-methionine-dependent methyltransferases"/>
    <property type="match status" value="1"/>
</dbReference>
<feature type="binding site" evidence="4">
    <location>
        <position position="121"/>
    </location>
    <ligand>
        <name>S-adenosyl-L-methionine</name>
        <dbReference type="ChEBI" id="CHEBI:59789"/>
    </ligand>
</feature>
<comment type="similarity">
    <text evidence="4">Belongs to the class I-like SAM-binding methyltransferase superfamily. MenG/UbiE family.</text>
</comment>
<name>A0A1G9V6T4_9FIRM</name>
<dbReference type="CDD" id="cd02440">
    <property type="entry name" value="AdoMet_MTases"/>
    <property type="match status" value="1"/>
</dbReference>
<comment type="catalytic activity">
    <reaction evidence="4">
        <text>a 2-demethylmenaquinol + S-adenosyl-L-methionine = a menaquinol + S-adenosyl-L-homocysteine + H(+)</text>
        <dbReference type="Rhea" id="RHEA:42640"/>
        <dbReference type="Rhea" id="RHEA-COMP:9539"/>
        <dbReference type="Rhea" id="RHEA-COMP:9563"/>
        <dbReference type="ChEBI" id="CHEBI:15378"/>
        <dbReference type="ChEBI" id="CHEBI:18151"/>
        <dbReference type="ChEBI" id="CHEBI:55437"/>
        <dbReference type="ChEBI" id="CHEBI:57856"/>
        <dbReference type="ChEBI" id="CHEBI:59789"/>
        <dbReference type="EC" id="2.1.1.163"/>
    </reaction>
</comment>
<keyword evidence="2 4" id="KW-0808">Transferase</keyword>
<dbReference type="InterPro" id="IPR029063">
    <property type="entry name" value="SAM-dependent_MTases_sf"/>
</dbReference>
<dbReference type="GO" id="GO:0009234">
    <property type="term" value="P:menaquinone biosynthetic process"/>
    <property type="evidence" value="ECO:0007669"/>
    <property type="project" value="UniProtKB-UniRule"/>
</dbReference>
<dbReference type="Gene3D" id="3.40.50.150">
    <property type="entry name" value="Vaccinia Virus protein VP39"/>
    <property type="match status" value="1"/>
</dbReference>
<organism evidence="5 6">
    <name type="scientific">Megasphaera paucivorans</name>
    <dbReference type="NCBI Taxonomy" id="349095"/>
    <lineage>
        <taxon>Bacteria</taxon>
        <taxon>Bacillati</taxon>
        <taxon>Bacillota</taxon>
        <taxon>Negativicutes</taxon>
        <taxon>Veillonellales</taxon>
        <taxon>Veillonellaceae</taxon>
        <taxon>Megasphaera</taxon>
    </lineage>
</organism>
<dbReference type="OrthoDB" id="9808140at2"/>
<dbReference type="GO" id="GO:0032259">
    <property type="term" value="P:methylation"/>
    <property type="evidence" value="ECO:0007669"/>
    <property type="project" value="UniProtKB-KW"/>
</dbReference>
<keyword evidence="4" id="KW-0474">Menaquinone biosynthesis</keyword>
<dbReference type="Pfam" id="PF01209">
    <property type="entry name" value="Ubie_methyltran"/>
    <property type="match status" value="1"/>
</dbReference>
<dbReference type="EMBL" id="FNHQ01000011">
    <property type="protein sequence ID" value="SDM67813.1"/>
    <property type="molecule type" value="Genomic_DNA"/>
</dbReference>
<dbReference type="RefSeq" id="WP_091649692.1">
    <property type="nucleotide sequence ID" value="NZ_FNHQ01000011.1"/>
</dbReference>